<sequence length="244" mass="27258">MLQLTYESDRLPAIASIVERMMRIRKGDSYFAGMWKTSLLGDLAWVSHDGGVRPRPSTYAPFWSWAASSGGIDWEPLCESKSPTTQVVDINYTAVGPPHLGEVRNASITLRGSTFTATYSRLKYGRPQKFMIKNIYPACEVIKVRTGFYGPEKDYDYSTSERPVKSGDPVTVLFLGFITPYTLVGIVLRSSSETEFERLGLLQLDHVKTESLMKGPADGPKAKAYEKIVNDHIASLPIQELRII</sequence>
<accession>A0A6A6QKX7</accession>
<dbReference type="Proteomes" id="UP000799750">
    <property type="component" value="Unassembled WGS sequence"/>
</dbReference>
<name>A0A6A6QKX7_9PEZI</name>
<proteinExistence type="predicted"/>
<dbReference type="OrthoDB" id="2958217at2759"/>
<reference evidence="1" key="1">
    <citation type="journal article" date="2020" name="Stud. Mycol.">
        <title>101 Dothideomycetes genomes: a test case for predicting lifestyles and emergence of pathogens.</title>
        <authorList>
            <person name="Haridas S."/>
            <person name="Albert R."/>
            <person name="Binder M."/>
            <person name="Bloem J."/>
            <person name="Labutti K."/>
            <person name="Salamov A."/>
            <person name="Andreopoulos B."/>
            <person name="Baker S."/>
            <person name="Barry K."/>
            <person name="Bills G."/>
            <person name="Bluhm B."/>
            <person name="Cannon C."/>
            <person name="Castanera R."/>
            <person name="Culley D."/>
            <person name="Daum C."/>
            <person name="Ezra D."/>
            <person name="Gonzalez J."/>
            <person name="Henrissat B."/>
            <person name="Kuo A."/>
            <person name="Liang C."/>
            <person name="Lipzen A."/>
            <person name="Lutzoni F."/>
            <person name="Magnuson J."/>
            <person name="Mondo S."/>
            <person name="Nolan M."/>
            <person name="Ohm R."/>
            <person name="Pangilinan J."/>
            <person name="Park H.-J."/>
            <person name="Ramirez L."/>
            <person name="Alfaro M."/>
            <person name="Sun H."/>
            <person name="Tritt A."/>
            <person name="Yoshinaga Y."/>
            <person name="Zwiers L.-H."/>
            <person name="Turgeon B."/>
            <person name="Goodwin S."/>
            <person name="Spatafora J."/>
            <person name="Crous P."/>
            <person name="Grigoriev I."/>
        </authorList>
    </citation>
    <scope>NUCLEOTIDE SEQUENCE</scope>
    <source>
        <strain evidence="1">CBS 269.34</strain>
    </source>
</reference>
<dbReference type="PANTHER" id="PTHR33112">
    <property type="entry name" value="DOMAIN PROTEIN, PUTATIVE-RELATED"/>
    <property type="match status" value="1"/>
</dbReference>
<evidence type="ECO:0000313" key="1">
    <source>
        <dbReference type="EMBL" id="KAF2492951.1"/>
    </source>
</evidence>
<dbReference type="PANTHER" id="PTHR33112:SF13">
    <property type="entry name" value="HETEROKARYON INCOMPATIBILITY DOMAIN-CONTAINING PROTEIN"/>
    <property type="match status" value="1"/>
</dbReference>
<evidence type="ECO:0000313" key="2">
    <source>
        <dbReference type="Proteomes" id="UP000799750"/>
    </source>
</evidence>
<dbReference type="EMBL" id="MU004193">
    <property type="protein sequence ID" value="KAF2492951.1"/>
    <property type="molecule type" value="Genomic_DNA"/>
</dbReference>
<dbReference type="AlphaFoldDB" id="A0A6A6QKX7"/>
<keyword evidence="2" id="KW-1185">Reference proteome</keyword>
<organism evidence="1 2">
    <name type="scientific">Lophium mytilinum</name>
    <dbReference type="NCBI Taxonomy" id="390894"/>
    <lineage>
        <taxon>Eukaryota</taxon>
        <taxon>Fungi</taxon>
        <taxon>Dikarya</taxon>
        <taxon>Ascomycota</taxon>
        <taxon>Pezizomycotina</taxon>
        <taxon>Dothideomycetes</taxon>
        <taxon>Pleosporomycetidae</taxon>
        <taxon>Mytilinidiales</taxon>
        <taxon>Mytilinidiaceae</taxon>
        <taxon>Lophium</taxon>
    </lineage>
</organism>
<protein>
    <submittedName>
        <fullName evidence="1">Uncharacterized protein</fullName>
    </submittedName>
</protein>
<gene>
    <name evidence="1" type="ORF">BU16DRAFT_592829</name>
</gene>